<accession>A0A517QN19</accession>
<dbReference type="AlphaFoldDB" id="A0A517QN19"/>
<name>A0A517QN19_9PLAN</name>
<feature type="domain" description="Flavoprotein" evidence="1">
    <location>
        <begin position="7"/>
        <end position="179"/>
    </location>
</feature>
<dbReference type="SUPFAM" id="SSF52507">
    <property type="entry name" value="Homo-oligomeric flavin-containing Cys decarboxylases, HFCD"/>
    <property type="match status" value="1"/>
</dbReference>
<keyword evidence="3" id="KW-1185">Reference proteome</keyword>
<organism evidence="2 3">
    <name type="scientific">Thalassoglobus polymorphus</name>
    <dbReference type="NCBI Taxonomy" id="2527994"/>
    <lineage>
        <taxon>Bacteria</taxon>
        <taxon>Pseudomonadati</taxon>
        <taxon>Planctomycetota</taxon>
        <taxon>Planctomycetia</taxon>
        <taxon>Planctomycetales</taxon>
        <taxon>Planctomycetaceae</taxon>
        <taxon>Thalassoglobus</taxon>
    </lineage>
</organism>
<reference evidence="2 3" key="1">
    <citation type="submission" date="2019-02" db="EMBL/GenBank/DDBJ databases">
        <title>Deep-cultivation of Planctomycetes and their phenomic and genomic characterization uncovers novel biology.</title>
        <authorList>
            <person name="Wiegand S."/>
            <person name="Jogler M."/>
            <person name="Boedeker C."/>
            <person name="Pinto D."/>
            <person name="Vollmers J."/>
            <person name="Rivas-Marin E."/>
            <person name="Kohn T."/>
            <person name="Peeters S.H."/>
            <person name="Heuer A."/>
            <person name="Rast P."/>
            <person name="Oberbeckmann S."/>
            <person name="Bunk B."/>
            <person name="Jeske O."/>
            <person name="Meyerdierks A."/>
            <person name="Storesund J.E."/>
            <person name="Kallscheuer N."/>
            <person name="Luecker S."/>
            <person name="Lage O.M."/>
            <person name="Pohl T."/>
            <person name="Merkel B.J."/>
            <person name="Hornburger P."/>
            <person name="Mueller R.-W."/>
            <person name="Bruemmer F."/>
            <person name="Labrenz M."/>
            <person name="Spormann A.M."/>
            <person name="Op den Camp H."/>
            <person name="Overmann J."/>
            <person name="Amann R."/>
            <person name="Jetten M.S.M."/>
            <person name="Mascher T."/>
            <person name="Medema M.H."/>
            <person name="Devos D.P."/>
            <person name="Kaster A.-K."/>
            <person name="Ovreas L."/>
            <person name="Rohde M."/>
            <person name="Galperin M.Y."/>
            <person name="Jogler C."/>
        </authorList>
    </citation>
    <scope>NUCLEOTIDE SEQUENCE [LARGE SCALE GENOMIC DNA]</scope>
    <source>
        <strain evidence="2 3">Mal48</strain>
    </source>
</reference>
<dbReference type="GO" id="GO:0015937">
    <property type="term" value="P:coenzyme A biosynthetic process"/>
    <property type="evidence" value="ECO:0007669"/>
    <property type="project" value="InterPro"/>
</dbReference>
<dbReference type="PANTHER" id="PTHR14359:SF6">
    <property type="entry name" value="PHOSPHOPANTOTHENOYLCYSTEINE DECARBOXYLASE"/>
    <property type="match status" value="1"/>
</dbReference>
<dbReference type="Gene3D" id="3.40.50.1950">
    <property type="entry name" value="Flavin prenyltransferase-like"/>
    <property type="match status" value="1"/>
</dbReference>
<proteinExistence type="predicted"/>
<dbReference type="GO" id="GO:0015941">
    <property type="term" value="P:pantothenate catabolic process"/>
    <property type="evidence" value="ECO:0007669"/>
    <property type="project" value="InterPro"/>
</dbReference>
<evidence type="ECO:0000313" key="2">
    <source>
        <dbReference type="EMBL" id="QDT33040.1"/>
    </source>
</evidence>
<dbReference type="PANTHER" id="PTHR14359">
    <property type="entry name" value="HOMO-OLIGOMERIC FLAVIN CONTAINING CYS DECARBOXYLASE FAMILY"/>
    <property type="match status" value="1"/>
</dbReference>
<dbReference type="Pfam" id="PF02441">
    <property type="entry name" value="Flavoprotein"/>
    <property type="match status" value="1"/>
</dbReference>
<dbReference type="GO" id="GO:0071513">
    <property type="term" value="C:phosphopantothenoylcysteine decarboxylase complex"/>
    <property type="evidence" value="ECO:0007669"/>
    <property type="project" value="TreeGrafter"/>
</dbReference>
<dbReference type="GO" id="GO:0004632">
    <property type="term" value="F:phosphopantothenate--cysteine ligase activity"/>
    <property type="evidence" value="ECO:0007669"/>
    <property type="project" value="InterPro"/>
</dbReference>
<dbReference type="NCBIfam" id="TIGR00521">
    <property type="entry name" value="coaBC_dfp"/>
    <property type="match status" value="1"/>
</dbReference>
<dbReference type="InterPro" id="IPR003382">
    <property type="entry name" value="Flavoprotein"/>
</dbReference>
<dbReference type="Proteomes" id="UP000315724">
    <property type="component" value="Chromosome"/>
</dbReference>
<dbReference type="InterPro" id="IPR005252">
    <property type="entry name" value="CoaBC"/>
</dbReference>
<dbReference type="GO" id="GO:0010181">
    <property type="term" value="F:FMN binding"/>
    <property type="evidence" value="ECO:0007669"/>
    <property type="project" value="InterPro"/>
</dbReference>
<evidence type="ECO:0000313" key="3">
    <source>
        <dbReference type="Proteomes" id="UP000315724"/>
    </source>
</evidence>
<dbReference type="EMBL" id="CP036267">
    <property type="protein sequence ID" value="QDT33040.1"/>
    <property type="molecule type" value="Genomic_DNA"/>
</dbReference>
<protein>
    <submittedName>
        <fullName evidence="2">Phosphopantothenoylcysteine decarboxylase</fullName>
    </submittedName>
</protein>
<dbReference type="InterPro" id="IPR036551">
    <property type="entry name" value="Flavin_trans-like"/>
</dbReference>
<gene>
    <name evidence="2" type="ORF">Mal48_22920</name>
</gene>
<evidence type="ECO:0000259" key="1">
    <source>
        <dbReference type="Pfam" id="PF02441"/>
    </source>
</evidence>
<dbReference type="RefSeq" id="WP_231739983.1">
    <property type="nucleotide sequence ID" value="NZ_CP036267.1"/>
</dbReference>
<dbReference type="GO" id="GO:0004633">
    <property type="term" value="F:phosphopantothenoylcysteine decarboxylase activity"/>
    <property type="evidence" value="ECO:0007669"/>
    <property type="project" value="InterPro"/>
</dbReference>
<dbReference type="KEGG" id="tpol:Mal48_22920"/>
<sequence>MVDLTNKEILIGITGGIAAYKVAELTSQLVQQGAGVTVAMTDSAQKFIGKTTFQALTGRPVYTELFEPQEHFIGEHIGLARRADLLLIAPATANVIGRMAHGLADDLLTTLALAVTCPVVIAPAMNNEMWSKPSVQRNLTQLKEDGIHMVGPDEGWLSCQSIGPGRMSSPDAILKTLINLLD</sequence>